<keyword evidence="5 6" id="KW-0472">Membrane</keyword>
<evidence type="ECO:0000313" key="9">
    <source>
        <dbReference type="Proteomes" id="UP000001449"/>
    </source>
</evidence>
<comment type="subcellular location">
    <subcellularLocation>
        <location evidence="1">Cell membrane</location>
        <topology evidence="1">Multi-pass membrane protein</topology>
    </subcellularLocation>
</comment>
<reference evidence="8 9" key="2">
    <citation type="journal article" date="2008" name="Nature">
        <title>The Phaeodactylum genome reveals the evolutionary history of diatom genomes.</title>
        <authorList>
            <person name="Bowler C."/>
            <person name="Allen A.E."/>
            <person name="Badger J.H."/>
            <person name="Grimwood J."/>
            <person name="Jabbari K."/>
            <person name="Kuo A."/>
            <person name="Maheswari U."/>
            <person name="Martens C."/>
            <person name="Maumus F."/>
            <person name="Otillar R.P."/>
            <person name="Rayko E."/>
            <person name="Salamov A."/>
            <person name="Vandepoele K."/>
            <person name="Beszteri B."/>
            <person name="Gruber A."/>
            <person name="Heijde M."/>
            <person name="Katinka M."/>
            <person name="Mock T."/>
            <person name="Valentin K."/>
            <person name="Verret F."/>
            <person name="Berges J.A."/>
            <person name="Brownlee C."/>
            <person name="Cadoret J.P."/>
            <person name="Chiovitti A."/>
            <person name="Choi C.J."/>
            <person name="Coesel S."/>
            <person name="De Martino A."/>
            <person name="Detter J.C."/>
            <person name="Durkin C."/>
            <person name="Falciatore A."/>
            <person name="Fournet J."/>
            <person name="Haruta M."/>
            <person name="Huysman M.J."/>
            <person name="Jenkins B.D."/>
            <person name="Jiroutova K."/>
            <person name="Jorgensen R.E."/>
            <person name="Joubert Y."/>
            <person name="Kaplan A."/>
            <person name="Kroger N."/>
            <person name="Kroth P.G."/>
            <person name="La Roche J."/>
            <person name="Lindquist E."/>
            <person name="Lommer M."/>
            <person name="Martin-Jezequel V."/>
            <person name="Lopez P.J."/>
            <person name="Lucas S."/>
            <person name="Mangogna M."/>
            <person name="McGinnis K."/>
            <person name="Medlin L.K."/>
            <person name="Montsant A."/>
            <person name="Oudot-Le Secq M.P."/>
            <person name="Napoli C."/>
            <person name="Obornik M."/>
            <person name="Parker M.S."/>
            <person name="Petit J.L."/>
            <person name="Porcel B.M."/>
            <person name="Poulsen N."/>
            <person name="Robison M."/>
            <person name="Rychlewski L."/>
            <person name="Rynearson T.A."/>
            <person name="Schmutz J."/>
            <person name="Shapiro H."/>
            <person name="Siaut M."/>
            <person name="Stanley M."/>
            <person name="Sussman M.R."/>
            <person name="Taylor A.R."/>
            <person name="Vardi A."/>
            <person name="von Dassow P."/>
            <person name="Vyverman W."/>
            <person name="Willis A."/>
            <person name="Wyrwicz L.S."/>
            <person name="Rokhsar D.S."/>
            <person name="Weissenbach J."/>
            <person name="Armbrust E.V."/>
            <person name="Green B.R."/>
            <person name="Van de Peer Y."/>
            <person name="Grigoriev I.V."/>
        </authorList>
    </citation>
    <scope>NUCLEOTIDE SEQUENCE [LARGE SCALE GENOMIC DNA]</scope>
    <source>
        <strain evidence="8 9">CCMP1335</strain>
    </source>
</reference>
<dbReference type="PaxDb" id="35128-Thaps37830"/>
<feature type="transmembrane region" description="Helical" evidence="6">
    <location>
        <begin position="76"/>
        <end position="97"/>
    </location>
</feature>
<dbReference type="GO" id="GO:0005886">
    <property type="term" value="C:plasma membrane"/>
    <property type="evidence" value="ECO:0007669"/>
    <property type="project" value="UniProtKB-SubCell"/>
</dbReference>
<feature type="domain" description="VTT" evidence="7">
    <location>
        <begin position="1"/>
        <end position="95"/>
    </location>
</feature>
<dbReference type="EMBL" id="DS999418">
    <property type="protein sequence ID" value="EED86849.1"/>
    <property type="molecule type" value="Genomic_DNA"/>
</dbReference>
<dbReference type="PANTHER" id="PTHR12677">
    <property type="entry name" value="GOLGI APPARATUS MEMBRANE PROTEIN TVP38-RELATED"/>
    <property type="match status" value="1"/>
</dbReference>
<evidence type="ECO:0000256" key="1">
    <source>
        <dbReference type="ARBA" id="ARBA00004651"/>
    </source>
</evidence>
<accession>B8LCT9</accession>
<evidence type="ECO:0000259" key="7">
    <source>
        <dbReference type="Pfam" id="PF09335"/>
    </source>
</evidence>
<feature type="non-terminal residue" evidence="8">
    <location>
        <position position="100"/>
    </location>
</feature>
<dbReference type="KEGG" id="tps:THAPSDRAFT_37830"/>
<organism evidence="8 9">
    <name type="scientific">Thalassiosira pseudonana</name>
    <name type="common">Marine diatom</name>
    <name type="synonym">Cyclotella nana</name>
    <dbReference type="NCBI Taxonomy" id="35128"/>
    <lineage>
        <taxon>Eukaryota</taxon>
        <taxon>Sar</taxon>
        <taxon>Stramenopiles</taxon>
        <taxon>Ochrophyta</taxon>
        <taxon>Bacillariophyta</taxon>
        <taxon>Coscinodiscophyceae</taxon>
        <taxon>Thalassiosirophycidae</taxon>
        <taxon>Thalassiosirales</taxon>
        <taxon>Thalassiosiraceae</taxon>
        <taxon>Thalassiosira</taxon>
    </lineage>
</organism>
<evidence type="ECO:0000256" key="5">
    <source>
        <dbReference type="ARBA" id="ARBA00023136"/>
    </source>
</evidence>
<dbReference type="HOGENOM" id="CLU_2313615_0_0_1"/>
<evidence type="ECO:0000313" key="8">
    <source>
        <dbReference type="EMBL" id="EED86849.1"/>
    </source>
</evidence>
<sequence length="100" mass="11197">YVGAILGGTIGFLRANYMTRDLIQILMRRYPILRAIDAAIVRNSLRVMILMRLNPLIPFGVLNYLFGISGVSWESFILAMVGVMPWHLWLICLGASANSV</sequence>
<dbReference type="InterPro" id="IPR032816">
    <property type="entry name" value="VTT_dom"/>
</dbReference>
<dbReference type="RefSeq" id="XP_002296865.1">
    <property type="nucleotide sequence ID" value="XM_002296829.1"/>
</dbReference>
<proteinExistence type="predicted"/>
<keyword evidence="4 6" id="KW-1133">Transmembrane helix</keyword>
<dbReference type="InParanoid" id="B8LCT9"/>
<dbReference type="GO" id="GO:0016020">
    <property type="term" value="C:membrane"/>
    <property type="evidence" value="ECO:0000318"/>
    <property type="project" value="GO_Central"/>
</dbReference>
<protein>
    <recommendedName>
        <fullName evidence="7">VTT domain-containing protein</fullName>
    </recommendedName>
</protein>
<keyword evidence="9" id="KW-1185">Reference proteome</keyword>
<dbReference type="InterPro" id="IPR015414">
    <property type="entry name" value="TMEM64"/>
</dbReference>
<dbReference type="eggNOG" id="KOG3140">
    <property type="taxonomic scope" value="Eukaryota"/>
</dbReference>
<evidence type="ECO:0000256" key="4">
    <source>
        <dbReference type="ARBA" id="ARBA00022989"/>
    </source>
</evidence>
<dbReference type="AlphaFoldDB" id="B8LCT9"/>
<evidence type="ECO:0000256" key="6">
    <source>
        <dbReference type="SAM" id="Phobius"/>
    </source>
</evidence>
<dbReference type="Pfam" id="PF09335">
    <property type="entry name" value="VTT_dom"/>
    <property type="match status" value="1"/>
</dbReference>
<evidence type="ECO:0000256" key="3">
    <source>
        <dbReference type="ARBA" id="ARBA00022692"/>
    </source>
</evidence>
<feature type="non-terminal residue" evidence="8">
    <location>
        <position position="1"/>
    </location>
</feature>
<gene>
    <name evidence="8" type="ORF">THAPSDRAFT_37830</name>
</gene>
<keyword evidence="2" id="KW-1003">Cell membrane</keyword>
<dbReference type="PANTHER" id="PTHR12677:SF59">
    <property type="entry name" value="GOLGI APPARATUS MEMBRANE PROTEIN TVP38-RELATED"/>
    <property type="match status" value="1"/>
</dbReference>
<evidence type="ECO:0000256" key="2">
    <source>
        <dbReference type="ARBA" id="ARBA00022475"/>
    </source>
</evidence>
<reference evidence="8 9" key="1">
    <citation type="journal article" date="2004" name="Science">
        <title>The genome of the diatom Thalassiosira pseudonana: ecology, evolution, and metabolism.</title>
        <authorList>
            <person name="Armbrust E.V."/>
            <person name="Berges J.A."/>
            <person name="Bowler C."/>
            <person name="Green B.R."/>
            <person name="Martinez D."/>
            <person name="Putnam N.H."/>
            <person name="Zhou S."/>
            <person name="Allen A.E."/>
            <person name="Apt K.E."/>
            <person name="Bechner M."/>
            <person name="Brzezinski M.A."/>
            <person name="Chaal B.K."/>
            <person name="Chiovitti A."/>
            <person name="Davis A.K."/>
            <person name="Demarest M.S."/>
            <person name="Detter J.C."/>
            <person name="Glavina T."/>
            <person name="Goodstein D."/>
            <person name="Hadi M.Z."/>
            <person name="Hellsten U."/>
            <person name="Hildebrand M."/>
            <person name="Jenkins B.D."/>
            <person name="Jurka J."/>
            <person name="Kapitonov V.V."/>
            <person name="Kroger N."/>
            <person name="Lau W.W."/>
            <person name="Lane T.W."/>
            <person name="Larimer F.W."/>
            <person name="Lippmeier J.C."/>
            <person name="Lucas S."/>
            <person name="Medina M."/>
            <person name="Montsant A."/>
            <person name="Obornik M."/>
            <person name="Parker M.S."/>
            <person name="Palenik B."/>
            <person name="Pazour G.J."/>
            <person name="Richardson P.M."/>
            <person name="Rynearson T.A."/>
            <person name="Saito M.A."/>
            <person name="Schwartz D.C."/>
            <person name="Thamatrakoln K."/>
            <person name="Valentin K."/>
            <person name="Vardi A."/>
            <person name="Wilkerson F.P."/>
            <person name="Rokhsar D.S."/>
        </authorList>
    </citation>
    <scope>NUCLEOTIDE SEQUENCE [LARGE SCALE GENOMIC DNA]</scope>
    <source>
        <strain evidence="8 9">CCMP1335</strain>
    </source>
</reference>
<keyword evidence="3 6" id="KW-0812">Transmembrane</keyword>
<feature type="transmembrane region" description="Helical" evidence="6">
    <location>
        <begin position="49"/>
        <end position="70"/>
    </location>
</feature>
<name>B8LCT9_THAPS</name>
<dbReference type="Proteomes" id="UP000001449">
    <property type="component" value="Chromosome 16"/>
</dbReference>
<dbReference type="GeneID" id="7442567"/>